<feature type="chain" id="PRO_5041264426" description="2-C-methyl-D-erythritol 4-phosphate cytidylyltransferase, chloroplastic" evidence="9">
    <location>
        <begin position="24"/>
        <end position="322"/>
    </location>
</feature>
<keyword evidence="4" id="KW-0808">Transferase</keyword>
<dbReference type="Pfam" id="PF04977">
    <property type="entry name" value="DivIC"/>
    <property type="match status" value="1"/>
</dbReference>
<organism evidence="10">
    <name type="scientific">Knufia peltigerae</name>
    <dbReference type="NCBI Taxonomy" id="1002370"/>
    <lineage>
        <taxon>Eukaryota</taxon>
        <taxon>Fungi</taxon>
        <taxon>Dikarya</taxon>
        <taxon>Ascomycota</taxon>
        <taxon>Pezizomycotina</taxon>
        <taxon>Eurotiomycetes</taxon>
        <taxon>Chaetothyriomycetidae</taxon>
        <taxon>Chaetothyriales</taxon>
        <taxon>Trichomeriaceae</taxon>
        <taxon>Knufia</taxon>
    </lineage>
</organism>
<dbReference type="CDD" id="cd02516">
    <property type="entry name" value="CDP-ME_synthetase"/>
    <property type="match status" value="1"/>
</dbReference>
<comment type="similarity">
    <text evidence="2">Belongs to the IspD/TarI cytidylyltransferase family. IspD subfamily.</text>
</comment>
<dbReference type="PANTHER" id="PTHR32125">
    <property type="entry name" value="2-C-METHYL-D-ERYTHRITOL 4-PHOSPHATE CYTIDYLYLTRANSFERASE, CHLOROPLASTIC"/>
    <property type="match status" value="1"/>
</dbReference>
<dbReference type="InterPro" id="IPR050088">
    <property type="entry name" value="IspD/TarI_cytidylyltransf_bact"/>
</dbReference>
<evidence type="ECO:0000256" key="6">
    <source>
        <dbReference type="ARBA" id="ARBA00023229"/>
    </source>
</evidence>
<dbReference type="InterPro" id="IPR001228">
    <property type="entry name" value="IspD"/>
</dbReference>
<evidence type="ECO:0000256" key="9">
    <source>
        <dbReference type="SAM" id="SignalP"/>
    </source>
</evidence>
<dbReference type="InterPro" id="IPR023081">
    <property type="entry name" value="Cell_div_FtsB"/>
</dbReference>
<gene>
    <name evidence="10" type="ORF">H2204_014269</name>
</gene>
<keyword evidence="5" id="KW-0548">Nucleotidyltransferase</keyword>
<feature type="coiled-coil region" evidence="8">
    <location>
        <begin position="32"/>
        <end position="66"/>
    </location>
</feature>
<keyword evidence="9" id="KW-0732">Signal</keyword>
<dbReference type="HAMAP" id="MF_00108">
    <property type="entry name" value="IspD"/>
    <property type="match status" value="1"/>
</dbReference>
<evidence type="ECO:0000256" key="8">
    <source>
        <dbReference type="SAM" id="Coils"/>
    </source>
</evidence>
<name>A0AA38XK58_9EURO</name>
<dbReference type="InterPro" id="IPR034683">
    <property type="entry name" value="IspD/TarI"/>
</dbReference>
<protein>
    <recommendedName>
        <fullName evidence="7">2-C-methyl-D-erythritol 4-phosphate cytidylyltransferase, chloroplastic</fullName>
        <ecNumber evidence="3">2.7.7.60</ecNumber>
    </recommendedName>
</protein>
<evidence type="ECO:0000313" key="10">
    <source>
        <dbReference type="EMBL" id="KAJ9614930.1"/>
    </source>
</evidence>
<proteinExistence type="inferred from homology"/>
<evidence type="ECO:0000256" key="1">
    <source>
        <dbReference type="ARBA" id="ARBA00004787"/>
    </source>
</evidence>
<comment type="pathway">
    <text evidence="1">Isoprenoid biosynthesis; isopentenyl diphosphate biosynthesis via DXP pathway; isopentenyl diphosphate from 1-deoxy-D-xylulose 5-phosphate: step 2/6.</text>
</comment>
<keyword evidence="8" id="KW-0175">Coiled coil</keyword>
<dbReference type="GO" id="GO:0050518">
    <property type="term" value="F:2-C-methyl-D-erythritol 4-phosphate cytidylyltransferase activity"/>
    <property type="evidence" value="ECO:0007669"/>
    <property type="project" value="UniProtKB-EC"/>
</dbReference>
<dbReference type="Gene3D" id="3.90.550.10">
    <property type="entry name" value="Spore Coat Polysaccharide Biosynthesis Protein SpsA, Chain A"/>
    <property type="match status" value="1"/>
</dbReference>
<dbReference type="InterPro" id="IPR018294">
    <property type="entry name" value="ISPD_synthase_CS"/>
</dbReference>
<dbReference type="EC" id="2.7.7.60" evidence="3"/>
<comment type="caution">
    <text evidence="10">The sequence shown here is derived from an EMBL/GenBank/DDBJ whole genome shotgun (WGS) entry which is preliminary data.</text>
</comment>
<sequence length="322" mass="35037">MRDWRWLLLLLALLLAWLQYRFWFGPGNSGEVMMLEAQVANQERDNDGLQQRNDALAAEVKDLKEGQSAIEERARSELGMIKPGEKFYRVVEDAPTRPAQPAPVTAQAGDHPADQYLQAGGQTLLAHTLDTLLAHPAVAGAMVVIGADDADWPGWTEWAGKPVLTCTGGATRAASVLAGLQALPDSVRADEFVLVHDAARPNLSQADLGRLLEVGRTDPVGAILAAPVRDTLKRAGDDGGIDGTEPRERLWRALTPQLFRRHQLIRALSEAAAAGIDVTDDAMAMERQGQRPLLVEGSEDNFKVTTPADLDRFEFVLSRRAG</sequence>
<dbReference type="NCBIfam" id="TIGR00453">
    <property type="entry name" value="ispD"/>
    <property type="match status" value="1"/>
</dbReference>
<dbReference type="AlphaFoldDB" id="A0AA38XK58"/>
<dbReference type="InterPro" id="IPR007060">
    <property type="entry name" value="FtsL/DivIC"/>
</dbReference>
<reference evidence="10" key="1">
    <citation type="submission" date="2022-10" db="EMBL/GenBank/DDBJ databases">
        <title>Culturing micro-colonial fungi from biological soil crusts in the Mojave desert and describing Neophaeococcomyces mojavensis, and introducing the new genera and species Taxawa tesnikishii.</title>
        <authorList>
            <person name="Kurbessoian T."/>
            <person name="Stajich J.E."/>
        </authorList>
    </citation>
    <scope>NUCLEOTIDE SEQUENCE</scope>
    <source>
        <strain evidence="10">TK_35</strain>
    </source>
</reference>
<evidence type="ECO:0000256" key="2">
    <source>
        <dbReference type="ARBA" id="ARBA00009789"/>
    </source>
</evidence>
<dbReference type="FunFam" id="3.90.550.10:FF:000003">
    <property type="entry name" value="2-C-methyl-D-erythritol 4-phosphate cytidylyltransferase"/>
    <property type="match status" value="1"/>
</dbReference>
<dbReference type="SUPFAM" id="SSF53448">
    <property type="entry name" value="Nucleotide-diphospho-sugar transferases"/>
    <property type="match status" value="1"/>
</dbReference>
<evidence type="ECO:0000256" key="4">
    <source>
        <dbReference type="ARBA" id="ARBA00022679"/>
    </source>
</evidence>
<dbReference type="EMBL" id="JAPDRN010000179">
    <property type="protein sequence ID" value="KAJ9614930.1"/>
    <property type="molecule type" value="Genomic_DNA"/>
</dbReference>
<evidence type="ECO:0000256" key="3">
    <source>
        <dbReference type="ARBA" id="ARBA00012526"/>
    </source>
</evidence>
<dbReference type="NCBIfam" id="NF002058">
    <property type="entry name" value="PRK00888.1"/>
    <property type="match status" value="1"/>
</dbReference>
<dbReference type="PROSITE" id="PS01295">
    <property type="entry name" value="ISPD"/>
    <property type="match status" value="1"/>
</dbReference>
<keyword evidence="6" id="KW-0414">Isoprene biosynthesis</keyword>
<dbReference type="GO" id="GO:0008299">
    <property type="term" value="P:isoprenoid biosynthetic process"/>
    <property type="evidence" value="ECO:0007669"/>
    <property type="project" value="UniProtKB-KW"/>
</dbReference>
<accession>A0AA38XK58</accession>
<feature type="signal peptide" evidence="9">
    <location>
        <begin position="1"/>
        <end position="23"/>
    </location>
</feature>
<dbReference type="HAMAP" id="MF_00599">
    <property type="entry name" value="FtsB"/>
    <property type="match status" value="1"/>
</dbReference>
<dbReference type="InterPro" id="IPR029044">
    <property type="entry name" value="Nucleotide-diphossugar_trans"/>
</dbReference>
<dbReference type="PANTHER" id="PTHR32125:SF4">
    <property type="entry name" value="2-C-METHYL-D-ERYTHRITOL 4-PHOSPHATE CYTIDYLYLTRANSFERASE, CHLOROPLASTIC"/>
    <property type="match status" value="1"/>
</dbReference>
<evidence type="ECO:0000256" key="5">
    <source>
        <dbReference type="ARBA" id="ARBA00022695"/>
    </source>
</evidence>
<dbReference type="Pfam" id="PF01128">
    <property type="entry name" value="IspD"/>
    <property type="match status" value="1"/>
</dbReference>
<evidence type="ECO:0000256" key="7">
    <source>
        <dbReference type="ARBA" id="ARBA00069967"/>
    </source>
</evidence>